<reference evidence="1" key="1">
    <citation type="submission" date="2023-01" db="EMBL/GenBank/DDBJ databases">
        <authorList>
            <person name="Van Ghelder C."/>
            <person name="Rancurel C."/>
        </authorList>
    </citation>
    <scope>NUCLEOTIDE SEQUENCE</scope>
    <source>
        <strain evidence="1">CNCM I-4278</strain>
    </source>
</reference>
<comment type="caution">
    <text evidence="1">The sequence shown here is derived from an EMBL/GenBank/DDBJ whole genome shotgun (WGS) entry which is preliminary data.</text>
</comment>
<dbReference type="AlphaFoldDB" id="A0A9W4XQ86"/>
<evidence type="ECO:0000313" key="2">
    <source>
        <dbReference type="Proteomes" id="UP001152607"/>
    </source>
</evidence>
<dbReference type="EMBL" id="CAOQHR010000010">
    <property type="protein sequence ID" value="CAI6340264.1"/>
    <property type="molecule type" value="Genomic_DNA"/>
</dbReference>
<gene>
    <name evidence="1" type="ORF">PDIGIT_LOCUS13439</name>
</gene>
<organism evidence="1 2">
    <name type="scientific">Periconia digitata</name>
    <dbReference type="NCBI Taxonomy" id="1303443"/>
    <lineage>
        <taxon>Eukaryota</taxon>
        <taxon>Fungi</taxon>
        <taxon>Dikarya</taxon>
        <taxon>Ascomycota</taxon>
        <taxon>Pezizomycotina</taxon>
        <taxon>Dothideomycetes</taxon>
        <taxon>Pleosporomycetidae</taxon>
        <taxon>Pleosporales</taxon>
        <taxon>Massarineae</taxon>
        <taxon>Periconiaceae</taxon>
        <taxon>Periconia</taxon>
    </lineage>
</organism>
<name>A0A9W4XQ86_9PLEO</name>
<proteinExistence type="predicted"/>
<protein>
    <submittedName>
        <fullName evidence="1">Uncharacterized protein</fullName>
    </submittedName>
</protein>
<sequence length="64" mass="7276">MNTETLFSTMIHDASFFSLSSVVPNTLVGSIRMRMYSLQYSPPFIRTSEAKLDAYSLYLAQHPI</sequence>
<accession>A0A9W4XQ86</accession>
<keyword evidence="2" id="KW-1185">Reference proteome</keyword>
<evidence type="ECO:0000313" key="1">
    <source>
        <dbReference type="EMBL" id="CAI6340264.1"/>
    </source>
</evidence>
<dbReference type="Proteomes" id="UP001152607">
    <property type="component" value="Unassembled WGS sequence"/>
</dbReference>